<dbReference type="AlphaFoldDB" id="A0A285ZQ29"/>
<dbReference type="EMBL" id="OCMT01000001">
    <property type="protein sequence ID" value="SOD11771.1"/>
    <property type="molecule type" value="Genomic_DNA"/>
</dbReference>
<evidence type="ECO:0000313" key="1">
    <source>
        <dbReference type="EMBL" id="SOD11771.1"/>
    </source>
</evidence>
<accession>A0A285ZQ29</accession>
<dbReference type="Proteomes" id="UP000219281">
    <property type="component" value="Unassembled WGS sequence"/>
</dbReference>
<reference evidence="2" key="1">
    <citation type="submission" date="2017-09" db="EMBL/GenBank/DDBJ databases">
        <authorList>
            <person name="Varghese N."/>
            <person name="Submissions S."/>
        </authorList>
    </citation>
    <scope>NUCLEOTIDE SEQUENCE [LARGE SCALE GENOMIC DNA]</scope>
    <source>
        <strain evidence="2">CGMCC 1.12803</strain>
    </source>
</reference>
<name>A0A285ZQ29_9SPHI</name>
<organism evidence="1 2">
    <name type="scientific">Pedobacter xixiisoli</name>
    <dbReference type="NCBI Taxonomy" id="1476464"/>
    <lineage>
        <taxon>Bacteria</taxon>
        <taxon>Pseudomonadati</taxon>
        <taxon>Bacteroidota</taxon>
        <taxon>Sphingobacteriia</taxon>
        <taxon>Sphingobacteriales</taxon>
        <taxon>Sphingobacteriaceae</taxon>
        <taxon>Pedobacter</taxon>
    </lineage>
</organism>
<keyword evidence="2" id="KW-1185">Reference proteome</keyword>
<protein>
    <submittedName>
        <fullName evidence="1">Uncharacterized protein</fullName>
    </submittedName>
</protein>
<dbReference type="RefSeq" id="WP_171047799.1">
    <property type="nucleotide sequence ID" value="NZ_OCMT01000001.1"/>
</dbReference>
<gene>
    <name evidence="1" type="ORF">SAMN06297358_0324</name>
</gene>
<evidence type="ECO:0000313" key="2">
    <source>
        <dbReference type="Proteomes" id="UP000219281"/>
    </source>
</evidence>
<sequence length="46" mass="5019">MITKVSKPTFADGMVLFGNGLFLYRKAEEAVESPILSVVLGYANQL</sequence>
<proteinExistence type="predicted"/>